<dbReference type="PANTHER" id="PTHR43628">
    <property type="entry name" value="ACTIVATOR OF C KINASE PROTEIN 1-RELATED"/>
    <property type="match status" value="1"/>
</dbReference>
<dbReference type="SUPFAM" id="SSF81901">
    <property type="entry name" value="HCP-like"/>
    <property type="match status" value="1"/>
</dbReference>
<dbReference type="InterPro" id="IPR006597">
    <property type="entry name" value="Sel1-like"/>
</dbReference>
<sequence length="167" mass="17823">MGMLMWGLTLRHAWGVTKDEKGGFAWVKRAAEEALKELERGGVRVGMNSSSGSSVSGRNSSSGRADDDLDFGGGRDLEGVLSNPKPNSNANAKNVIKAELVLAVYEVGQCFFHGWGVKKDEKMGFSYYKAAAQLGDADAQNDLGFCLANGKGVRRIGKRPRGGIGLL</sequence>
<organism evidence="2 3">
    <name type="scientific">Rhodocollybia butyracea</name>
    <dbReference type="NCBI Taxonomy" id="206335"/>
    <lineage>
        <taxon>Eukaryota</taxon>
        <taxon>Fungi</taxon>
        <taxon>Dikarya</taxon>
        <taxon>Basidiomycota</taxon>
        <taxon>Agaricomycotina</taxon>
        <taxon>Agaricomycetes</taxon>
        <taxon>Agaricomycetidae</taxon>
        <taxon>Agaricales</taxon>
        <taxon>Marasmiineae</taxon>
        <taxon>Omphalotaceae</taxon>
        <taxon>Rhodocollybia</taxon>
    </lineage>
</organism>
<dbReference type="EMBL" id="JADNRY010000015">
    <property type="protein sequence ID" value="KAF9073959.1"/>
    <property type="molecule type" value="Genomic_DNA"/>
</dbReference>
<accession>A0A9P5Q375</accession>
<comment type="caution">
    <text evidence="2">The sequence shown here is derived from an EMBL/GenBank/DDBJ whole genome shotgun (WGS) entry which is preliminary data.</text>
</comment>
<dbReference type="OrthoDB" id="2148946at2759"/>
<keyword evidence="3" id="KW-1185">Reference proteome</keyword>
<dbReference type="AlphaFoldDB" id="A0A9P5Q375"/>
<dbReference type="Gene3D" id="1.25.40.10">
    <property type="entry name" value="Tetratricopeptide repeat domain"/>
    <property type="match status" value="1"/>
</dbReference>
<evidence type="ECO:0000313" key="2">
    <source>
        <dbReference type="EMBL" id="KAF9073959.1"/>
    </source>
</evidence>
<evidence type="ECO:0000313" key="3">
    <source>
        <dbReference type="Proteomes" id="UP000772434"/>
    </source>
</evidence>
<feature type="compositionally biased region" description="Low complexity" evidence="1">
    <location>
        <begin position="45"/>
        <end position="63"/>
    </location>
</feature>
<dbReference type="Proteomes" id="UP000772434">
    <property type="component" value="Unassembled WGS sequence"/>
</dbReference>
<dbReference type="PANTHER" id="PTHR43628:SF1">
    <property type="entry name" value="CHITIN SYNTHASE REGULATORY FACTOR 2-RELATED"/>
    <property type="match status" value="1"/>
</dbReference>
<protein>
    <submittedName>
        <fullName evidence="2">Uncharacterized protein</fullName>
    </submittedName>
</protein>
<reference evidence="2" key="1">
    <citation type="submission" date="2020-11" db="EMBL/GenBank/DDBJ databases">
        <authorList>
            <consortium name="DOE Joint Genome Institute"/>
            <person name="Ahrendt S."/>
            <person name="Riley R."/>
            <person name="Andreopoulos W."/>
            <person name="Labutti K."/>
            <person name="Pangilinan J."/>
            <person name="Ruiz-Duenas F.J."/>
            <person name="Barrasa J.M."/>
            <person name="Sanchez-Garcia M."/>
            <person name="Camarero S."/>
            <person name="Miyauchi S."/>
            <person name="Serrano A."/>
            <person name="Linde D."/>
            <person name="Babiker R."/>
            <person name="Drula E."/>
            <person name="Ayuso-Fernandez I."/>
            <person name="Pacheco R."/>
            <person name="Padilla G."/>
            <person name="Ferreira P."/>
            <person name="Barriuso J."/>
            <person name="Kellner H."/>
            <person name="Castanera R."/>
            <person name="Alfaro M."/>
            <person name="Ramirez L."/>
            <person name="Pisabarro A.G."/>
            <person name="Kuo A."/>
            <person name="Tritt A."/>
            <person name="Lipzen A."/>
            <person name="He G."/>
            <person name="Yan M."/>
            <person name="Ng V."/>
            <person name="Cullen D."/>
            <person name="Martin F."/>
            <person name="Rosso M.-N."/>
            <person name="Henrissat B."/>
            <person name="Hibbett D."/>
            <person name="Martinez A.T."/>
            <person name="Grigoriev I.V."/>
        </authorList>
    </citation>
    <scope>NUCLEOTIDE SEQUENCE</scope>
    <source>
        <strain evidence="2">AH 40177</strain>
    </source>
</reference>
<dbReference type="SMART" id="SM00671">
    <property type="entry name" value="SEL1"/>
    <property type="match status" value="2"/>
</dbReference>
<proteinExistence type="predicted"/>
<feature type="region of interest" description="Disordered" evidence="1">
    <location>
        <begin position="44"/>
        <end position="88"/>
    </location>
</feature>
<dbReference type="InterPro" id="IPR052945">
    <property type="entry name" value="Mitotic_Regulator"/>
</dbReference>
<dbReference type="Pfam" id="PF08238">
    <property type="entry name" value="Sel1"/>
    <property type="match status" value="3"/>
</dbReference>
<evidence type="ECO:0000256" key="1">
    <source>
        <dbReference type="SAM" id="MobiDB-lite"/>
    </source>
</evidence>
<dbReference type="GO" id="GO:0032153">
    <property type="term" value="C:cell division site"/>
    <property type="evidence" value="ECO:0007669"/>
    <property type="project" value="TreeGrafter"/>
</dbReference>
<gene>
    <name evidence="2" type="ORF">BDP27DRAFT_1359843</name>
</gene>
<dbReference type="GO" id="GO:0010972">
    <property type="term" value="P:negative regulation of G2/M transition of mitotic cell cycle"/>
    <property type="evidence" value="ECO:0007669"/>
    <property type="project" value="TreeGrafter"/>
</dbReference>
<name>A0A9P5Q375_9AGAR</name>
<dbReference type="InterPro" id="IPR011990">
    <property type="entry name" value="TPR-like_helical_dom_sf"/>
</dbReference>